<evidence type="ECO:0000256" key="1">
    <source>
        <dbReference type="SAM" id="MobiDB-lite"/>
    </source>
</evidence>
<organism evidence="2 3">
    <name type="scientific">Staphylococcus chromogenes</name>
    <name type="common">Staphylococcus hyicus subsp. chromogenes</name>
    <dbReference type="NCBI Taxonomy" id="46126"/>
    <lineage>
        <taxon>Bacteria</taxon>
        <taxon>Bacillati</taxon>
        <taxon>Bacillota</taxon>
        <taxon>Bacilli</taxon>
        <taxon>Bacillales</taxon>
        <taxon>Staphylococcaceae</taxon>
        <taxon>Staphylococcus</taxon>
    </lineage>
</organism>
<sequence length="127" mass="14021">MKEAQLKVLELLEAHKISVDSAALLLDAMSPAQHTNKSHEATSKDEHKHQKESSQSKEAQSSTYAETASSVEDFVNTALKQVSSTLRKSSEKSSSQNGGNKTNPIETFSQIEKSLRDVSEKLNKYNK</sequence>
<feature type="compositionally biased region" description="Polar residues" evidence="1">
    <location>
        <begin position="96"/>
        <end position="112"/>
    </location>
</feature>
<evidence type="ECO:0000313" key="2">
    <source>
        <dbReference type="EMBL" id="PTG14361.1"/>
    </source>
</evidence>
<dbReference type="RefSeq" id="WP_107360621.1">
    <property type="nucleotide sequence ID" value="NZ_CP133242.1"/>
</dbReference>
<feature type="compositionally biased region" description="Basic and acidic residues" evidence="1">
    <location>
        <begin position="113"/>
        <end position="127"/>
    </location>
</feature>
<name>A0AAE5T211_STACR</name>
<protein>
    <submittedName>
        <fullName evidence="2">Uncharacterized protein</fullName>
    </submittedName>
</protein>
<dbReference type="Proteomes" id="UP000242704">
    <property type="component" value="Unassembled WGS sequence"/>
</dbReference>
<reference evidence="2 3" key="1">
    <citation type="journal article" date="2016" name="Front. Microbiol.">
        <title>Comprehensive Phylogenetic Analysis of Bovine Non-aureus Staphylococci Species Based on Whole-Genome Sequencing.</title>
        <authorList>
            <person name="Naushad S."/>
            <person name="Barkema H.W."/>
            <person name="Luby C."/>
            <person name="Condas L.A."/>
            <person name="Nobrega D.B."/>
            <person name="Carson D.A."/>
            <person name="De Buck J."/>
        </authorList>
    </citation>
    <scope>NUCLEOTIDE SEQUENCE [LARGE SCALE GENOMIC DNA]</scope>
    <source>
        <strain evidence="2 3">SNUC 505</strain>
    </source>
</reference>
<dbReference type="EMBL" id="PZBZ01000027">
    <property type="protein sequence ID" value="PTG14361.1"/>
    <property type="molecule type" value="Genomic_DNA"/>
</dbReference>
<feature type="region of interest" description="Disordered" evidence="1">
    <location>
        <begin position="82"/>
        <end position="127"/>
    </location>
</feature>
<feature type="region of interest" description="Disordered" evidence="1">
    <location>
        <begin position="30"/>
        <end position="70"/>
    </location>
</feature>
<feature type="compositionally biased region" description="Basic and acidic residues" evidence="1">
    <location>
        <begin position="37"/>
        <end position="55"/>
    </location>
</feature>
<comment type="caution">
    <text evidence="2">The sequence shown here is derived from an EMBL/GenBank/DDBJ whole genome shotgun (WGS) entry which is preliminary data.</text>
</comment>
<feature type="compositionally biased region" description="Low complexity" evidence="1">
    <location>
        <begin position="83"/>
        <end position="95"/>
    </location>
</feature>
<proteinExistence type="predicted"/>
<accession>A0AAE5T211</accession>
<dbReference type="AlphaFoldDB" id="A0AAE5T211"/>
<gene>
    <name evidence="2" type="ORF">BU653_06145</name>
</gene>
<evidence type="ECO:0000313" key="3">
    <source>
        <dbReference type="Proteomes" id="UP000242704"/>
    </source>
</evidence>